<gene>
    <name evidence="4" type="ORF">LSTR_LSTR009212</name>
</gene>
<feature type="compositionally biased region" description="Acidic residues" evidence="1">
    <location>
        <begin position="110"/>
        <end position="122"/>
    </location>
</feature>
<organism evidence="4 5">
    <name type="scientific">Laodelphax striatellus</name>
    <name type="common">Small brown planthopper</name>
    <name type="synonym">Delphax striatella</name>
    <dbReference type="NCBI Taxonomy" id="195883"/>
    <lineage>
        <taxon>Eukaryota</taxon>
        <taxon>Metazoa</taxon>
        <taxon>Ecdysozoa</taxon>
        <taxon>Arthropoda</taxon>
        <taxon>Hexapoda</taxon>
        <taxon>Insecta</taxon>
        <taxon>Pterygota</taxon>
        <taxon>Neoptera</taxon>
        <taxon>Paraneoptera</taxon>
        <taxon>Hemiptera</taxon>
        <taxon>Auchenorrhyncha</taxon>
        <taxon>Fulgoroidea</taxon>
        <taxon>Delphacidae</taxon>
        <taxon>Criomorphinae</taxon>
        <taxon>Laodelphax</taxon>
    </lineage>
</organism>
<feature type="domain" description="DUF4774" evidence="3">
    <location>
        <begin position="146"/>
        <end position="193"/>
    </location>
</feature>
<keyword evidence="5" id="KW-1185">Reference proteome</keyword>
<feature type="region of interest" description="Disordered" evidence="1">
    <location>
        <begin position="23"/>
        <end position="54"/>
    </location>
</feature>
<evidence type="ECO:0000256" key="1">
    <source>
        <dbReference type="SAM" id="MobiDB-lite"/>
    </source>
</evidence>
<accession>A0A482WR94</accession>
<reference evidence="4 5" key="1">
    <citation type="journal article" date="2017" name="Gigascience">
        <title>Genome sequence of the small brown planthopper, Laodelphax striatellus.</title>
        <authorList>
            <person name="Zhu J."/>
            <person name="Jiang F."/>
            <person name="Wang X."/>
            <person name="Yang P."/>
            <person name="Bao Y."/>
            <person name="Zhao W."/>
            <person name="Wang W."/>
            <person name="Lu H."/>
            <person name="Wang Q."/>
            <person name="Cui N."/>
            <person name="Li J."/>
            <person name="Chen X."/>
            <person name="Luo L."/>
            <person name="Yu J."/>
            <person name="Kang L."/>
            <person name="Cui F."/>
        </authorList>
    </citation>
    <scope>NUCLEOTIDE SEQUENCE [LARGE SCALE GENOMIC DNA]</scope>
    <source>
        <strain evidence="4">Lst14</strain>
    </source>
</reference>
<keyword evidence="2" id="KW-0732">Signal</keyword>
<sequence length="272" mass="28779">MSLNAQIWVSVLLATLTSVSCRPEQPPIESPQEPVLSVRSGEIQMQPEDDAVRNSRAYTTRDGNDAVEHRALQEVRTLEYYGGAKGQYLIIHPSGQMFVSRINIDRKEEEGEEEDVGMEEGGLEGGSSGGSDSVTIKPPPDNASIAEAKPVGLAIAGVGGVASSRPQATAIVGPGGLAIARPVATSIAGVGGSGSPPIVISPSHGGLQPPPPPPSPSAGAYLNSIEPHPFFYNTFEPRPDFHYPHPHHALPPQQPLFVYPYGYLNAPFPQVK</sequence>
<dbReference type="Pfam" id="PF15999">
    <property type="entry name" value="DUF4774"/>
    <property type="match status" value="1"/>
</dbReference>
<protein>
    <recommendedName>
        <fullName evidence="3">DUF4774 domain-containing protein</fullName>
    </recommendedName>
</protein>
<evidence type="ECO:0000256" key="2">
    <source>
        <dbReference type="SAM" id="SignalP"/>
    </source>
</evidence>
<evidence type="ECO:0000313" key="4">
    <source>
        <dbReference type="EMBL" id="RZF35796.1"/>
    </source>
</evidence>
<dbReference type="InterPro" id="IPR031942">
    <property type="entry name" value="DUF4774"/>
</dbReference>
<proteinExistence type="predicted"/>
<dbReference type="Proteomes" id="UP000291343">
    <property type="component" value="Unassembled WGS sequence"/>
</dbReference>
<feature type="signal peptide" evidence="2">
    <location>
        <begin position="1"/>
        <end position="21"/>
    </location>
</feature>
<feature type="region of interest" description="Disordered" evidence="1">
    <location>
        <begin position="195"/>
        <end position="220"/>
    </location>
</feature>
<dbReference type="InParanoid" id="A0A482WR94"/>
<comment type="caution">
    <text evidence="4">The sequence shown here is derived from an EMBL/GenBank/DDBJ whole genome shotgun (WGS) entry which is preliminary data.</text>
</comment>
<name>A0A482WR94_LAOST</name>
<dbReference type="EMBL" id="QKKF02027490">
    <property type="protein sequence ID" value="RZF35796.1"/>
    <property type="molecule type" value="Genomic_DNA"/>
</dbReference>
<feature type="compositionally biased region" description="Low complexity" evidence="1">
    <location>
        <begin position="195"/>
        <end position="206"/>
    </location>
</feature>
<dbReference type="AlphaFoldDB" id="A0A482WR94"/>
<evidence type="ECO:0000313" key="5">
    <source>
        <dbReference type="Proteomes" id="UP000291343"/>
    </source>
</evidence>
<dbReference type="OrthoDB" id="8194084at2759"/>
<feature type="region of interest" description="Disordered" evidence="1">
    <location>
        <begin position="107"/>
        <end position="145"/>
    </location>
</feature>
<feature type="chain" id="PRO_5019810965" description="DUF4774 domain-containing protein" evidence="2">
    <location>
        <begin position="22"/>
        <end position="272"/>
    </location>
</feature>
<evidence type="ECO:0000259" key="3">
    <source>
        <dbReference type="Pfam" id="PF15999"/>
    </source>
</evidence>